<keyword evidence="6" id="KW-1185">Reference proteome</keyword>
<sequence>MQEAQVAKEQTQGYKLDRSHIFAVKMFDDFERSMNVREEWEAPQTQPEVMYLSTASGLRSVDGYQLIIENLQKWLTDEKARDQLVIRSGPDTEVLWNDAKKKKPEPVHKCTYWTESYVQWPPLGTYLVTLHKQGAAVWGGADSFALLMRYQHNMVKLVDFPPGEKYLVTYHSQEPSNPRDASKVEVKVFDVRTGKMMRYFKGSARRVFN</sequence>
<dbReference type="Proteomes" id="UP000489600">
    <property type="component" value="Unassembled WGS sequence"/>
</dbReference>
<dbReference type="OrthoDB" id="1695557at2759"/>
<keyword evidence="1" id="KW-0963">Cytoplasm</keyword>
<evidence type="ECO:0000313" key="6">
    <source>
        <dbReference type="Proteomes" id="UP000489600"/>
    </source>
</evidence>
<name>A0A565BTY6_9BRAS</name>
<dbReference type="EMBL" id="CABITT030000005">
    <property type="protein sequence ID" value="VVB04839.1"/>
    <property type="molecule type" value="Genomic_DNA"/>
</dbReference>
<accession>A0A565BTY6</accession>
<dbReference type="GO" id="GO:0031369">
    <property type="term" value="F:translation initiation factor binding"/>
    <property type="evidence" value="ECO:0007669"/>
    <property type="project" value="InterPro"/>
</dbReference>
<organism evidence="5 6">
    <name type="scientific">Arabis nemorensis</name>
    <dbReference type="NCBI Taxonomy" id="586526"/>
    <lineage>
        <taxon>Eukaryota</taxon>
        <taxon>Viridiplantae</taxon>
        <taxon>Streptophyta</taxon>
        <taxon>Embryophyta</taxon>
        <taxon>Tracheophyta</taxon>
        <taxon>Spermatophyta</taxon>
        <taxon>Magnoliopsida</taxon>
        <taxon>eudicotyledons</taxon>
        <taxon>Gunneridae</taxon>
        <taxon>Pentapetalae</taxon>
        <taxon>rosids</taxon>
        <taxon>malvids</taxon>
        <taxon>Brassicales</taxon>
        <taxon>Brassicaceae</taxon>
        <taxon>Arabideae</taxon>
        <taxon>Arabis</taxon>
    </lineage>
</organism>
<keyword evidence="3" id="KW-0694">RNA-binding</keyword>
<reference evidence="5" key="1">
    <citation type="submission" date="2019-07" db="EMBL/GenBank/DDBJ databases">
        <authorList>
            <person name="Dittberner H."/>
        </authorList>
    </citation>
    <scope>NUCLEOTIDE SEQUENCE [LARGE SCALE GENOMIC DNA]</scope>
</reference>
<dbReference type="PANTHER" id="PTHR14068:SF0">
    <property type="entry name" value="EUKARYOTIC TRANSLATION INITIATION FACTOR 3 SUBUNIT B"/>
    <property type="match status" value="1"/>
</dbReference>
<evidence type="ECO:0000256" key="1">
    <source>
        <dbReference type="ARBA" id="ARBA00022490"/>
    </source>
</evidence>
<evidence type="ECO:0000256" key="2">
    <source>
        <dbReference type="ARBA" id="ARBA00022540"/>
    </source>
</evidence>
<dbReference type="GO" id="GO:0003743">
    <property type="term" value="F:translation initiation factor activity"/>
    <property type="evidence" value="ECO:0007669"/>
    <property type="project" value="UniProtKB-KW"/>
</dbReference>
<dbReference type="PANTHER" id="PTHR14068">
    <property type="entry name" value="EUKARYOTIC TRANSLATION INITIATION FACTOR 3 EIF3 -RELATED"/>
    <property type="match status" value="1"/>
</dbReference>
<dbReference type="AlphaFoldDB" id="A0A565BTY6"/>
<keyword evidence="4" id="KW-0648">Protein biosynthesis</keyword>
<protein>
    <submittedName>
        <fullName evidence="5">Uncharacterized protein</fullName>
    </submittedName>
</protein>
<dbReference type="InterPro" id="IPR011400">
    <property type="entry name" value="EIF3B"/>
</dbReference>
<gene>
    <name evidence="5" type="ORF">ANE_LOCUS15283</name>
</gene>
<comment type="caution">
    <text evidence="5">The sequence shown here is derived from an EMBL/GenBank/DDBJ whole genome shotgun (WGS) entry which is preliminary data.</text>
</comment>
<evidence type="ECO:0000313" key="5">
    <source>
        <dbReference type="EMBL" id="VVB04839.1"/>
    </source>
</evidence>
<keyword evidence="2" id="KW-0396">Initiation factor</keyword>
<evidence type="ECO:0000256" key="3">
    <source>
        <dbReference type="ARBA" id="ARBA00022884"/>
    </source>
</evidence>
<proteinExistence type="predicted"/>
<dbReference type="GO" id="GO:0003723">
    <property type="term" value="F:RNA binding"/>
    <property type="evidence" value="ECO:0007669"/>
    <property type="project" value="UniProtKB-KW"/>
</dbReference>
<dbReference type="GO" id="GO:0005852">
    <property type="term" value="C:eukaryotic translation initiation factor 3 complex"/>
    <property type="evidence" value="ECO:0007669"/>
    <property type="project" value="InterPro"/>
</dbReference>
<evidence type="ECO:0000256" key="4">
    <source>
        <dbReference type="ARBA" id="ARBA00022917"/>
    </source>
</evidence>